<evidence type="ECO:0000313" key="2">
    <source>
        <dbReference type="Proteomes" id="UP000244450"/>
    </source>
</evidence>
<protein>
    <submittedName>
        <fullName evidence="1">Uncharacterized protein</fullName>
    </submittedName>
</protein>
<keyword evidence="2" id="KW-1185">Reference proteome</keyword>
<proteinExistence type="predicted"/>
<name>A0A2T7BNB7_9BACT</name>
<comment type="caution">
    <text evidence="1">The sequence shown here is derived from an EMBL/GenBank/DDBJ whole genome shotgun (WGS) entry which is preliminary data.</text>
</comment>
<accession>A0A2T7BNB7</accession>
<dbReference type="EMBL" id="QCYK01000001">
    <property type="protein sequence ID" value="PUZ29163.1"/>
    <property type="molecule type" value="Genomic_DNA"/>
</dbReference>
<gene>
    <name evidence="1" type="ORF">DCC81_06780</name>
</gene>
<sequence length="485" mass="56347">MAQKVTYTDPEKDDFKTTEFEIIGKVGGKIMVYKSDRGEFAVSTYDNDLKPLQRIPLDFLPKKLLSMDLVAYPDRVLFFYQFQRKDAVFAFCATMQADGGFNQAPLLLDSTRIGNATVENKVYSVQFSEDKSKIMLYKINQDRQNDNIFYTFLYDSSMLLINNSRVSLPMESKKHFLGNFSLGNDGDFIFTKLERSNNRDVMIGGQLIHKQPTVDSFATYPFALKDQLVDELKVKLDNSTKRVLTTGFYYKQKRGNVEGLYINKFDFGQKQSVYEKFVDFSQELKASAKGDASTAGAFNDYFLRRIVNLKSGGFLVTAECFYTTSRYQPYNRWNYLYGPYGGMYPYYYSPYSSMYNPWYYNNGPQGYRYHYDNVAVLSYDEEGNLQWSNIVNKQQYDDGSDMFLSYLMVNVGSELRFLFNEPDRRNWLVTDNSITPDGKISHMPTLRNLDKGYTWMPRFGKQIGARTVLVPCVYRNYICFAKIDF</sequence>
<dbReference type="AlphaFoldDB" id="A0A2T7BNB7"/>
<reference evidence="1 2" key="1">
    <citation type="submission" date="2018-04" db="EMBL/GenBank/DDBJ databases">
        <title>Chitinophaga fuyangensis sp. nov., isolated from soil in a chemical factory.</title>
        <authorList>
            <person name="Chen K."/>
        </authorList>
    </citation>
    <scope>NUCLEOTIDE SEQUENCE [LARGE SCALE GENOMIC DNA]</scope>
    <source>
        <strain evidence="1 2">LY-1</strain>
    </source>
</reference>
<dbReference type="Proteomes" id="UP000244450">
    <property type="component" value="Unassembled WGS sequence"/>
</dbReference>
<evidence type="ECO:0000313" key="1">
    <source>
        <dbReference type="EMBL" id="PUZ29163.1"/>
    </source>
</evidence>
<organism evidence="1 2">
    <name type="scientific">Chitinophaga parva</name>
    <dbReference type="NCBI Taxonomy" id="2169414"/>
    <lineage>
        <taxon>Bacteria</taxon>
        <taxon>Pseudomonadati</taxon>
        <taxon>Bacteroidota</taxon>
        <taxon>Chitinophagia</taxon>
        <taxon>Chitinophagales</taxon>
        <taxon>Chitinophagaceae</taxon>
        <taxon>Chitinophaga</taxon>
    </lineage>
</organism>